<proteinExistence type="predicted"/>
<dbReference type="OrthoDB" id="10597737at2759"/>
<organism evidence="1 2">
    <name type="scientific">Araneus ventricosus</name>
    <name type="common">Orbweaver spider</name>
    <name type="synonym">Epeira ventricosa</name>
    <dbReference type="NCBI Taxonomy" id="182803"/>
    <lineage>
        <taxon>Eukaryota</taxon>
        <taxon>Metazoa</taxon>
        <taxon>Ecdysozoa</taxon>
        <taxon>Arthropoda</taxon>
        <taxon>Chelicerata</taxon>
        <taxon>Arachnida</taxon>
        <taxon>Araneae</taxon>
        <taxon>Araneomorphae</taxon>
        <taxon>Entelegynae</taxon>
        <taxon>Araneoidea</taxon>
        <taxon>Araneidae</taxon>
        <taxon>Araneus</taxon>
    </lineage>
</organism>
<evidence type="ECO:0000313" key="1">
    <source>
        <dbReference type="EMBL" id="GBN02910.1"/>
    </source>
</evidence>
<accession>A0A4Y2KLW0</accession>
<gene>
    <name evidence="1" type="ORF">AVEN_193494_1</name>
</gene>
<dbReference type="AlphaFoldDB" id="A0A4Y2KLW0"/>
<dbReference type="EMBL" id="BGPR01004748">
    <property type="protein sequence ID" value="GBN02910.1"/>
    <property type="molecule type" value="Genomic_DNA"/>
</dbReference>
<reference evidence="1 2" key="1">
    <citation type="journal article" date="2019" name="Sci. Rep.">
        <title>Orb-weaving spider Araneus ventricosus genome elucidates the spidroin gene catalogue.</title>
        <authorList>
            <person name="Kono N."/>
            <person name="Nakamura H."/>
            <person name="Ohtoshi R."/>
            <person name="Moran D.A.P."/>
            <person name="Shinohara A."/>
            <person name="Yoshida Y."/>
            <person name="Fujiwara M."/>
            <person name="Mori M."/>
            <person name="Tomita M."/>
            <person name="Arakawa K."/>
        </authorList>
    </citation>
    <scope>NUCLEOTIDE SEQUENCE [LARGE SCALE GENOMIC DNA]</scope>
</reference>
<name>A0A4Y2KLW0_ARAVE</name>
<protein>
    <submittedName>
        <fullName evidence="1">Uncharacterized protein</fullName>
    </submittedName>
</protein>
<dbReference type="Proteomes" id="UP000499080">
    <property type="component" value="Unassembled WGS sequence"/>
</dbReference>
<evidence type="ECO:0000313" key="2">
    <source>
        <dbReference type="Proteomes" id="UP000499080"/>
    </source>
</evidence>
<keyword evidence="2" id="KW-1185">Reference proteome</keyword>
<sequence length="112" mass="12537">MQTRHVAHNLQVSRLELSVHRRGVGHIYGMGNPRILISGRSLTPCRMSSTTCGVRTLLPRPVSCMPVTKDPVSHMHRCNRSKIFQSVTCLLGKLCLYSLSASKSFPFARPYI</sequence>
<comment type="caution">
    <text evidence="1">The sequence shown here is derived from an EMBL/GenBank/DDBJ whole genome shotgun (WGS) entry which is preliminary data.</text>
</comment>